<protein>
    <recommendedName>
        <fullName evidence="2">UPF0145 protein BRSU_0522</fullName>
    </recommendedName>
</protein>
<name>A0A0G4K575_9SPIR</name>
<comment type="similarity">
    <text evidence="1 2">Belongs to the UPF0145 family.</text>
</comment>
<sequence length="108" mass="11724">MDNDIKLFTSDYLPSGYNYELLGLVKGNIAQAKHIGKDLLAGLKNIVGGEVEGYTEMINEARETATKRMIEEAKKLNANAIIGIHYSSSSVMEGTTEVIAYGTAVIIK</sequence>
<dbReference type="AlphaFoldDB" id="A0A0G4K575"/>
<dbReference type="SUPFAM" id="SSF117782">
    <property type="entry name" value="YbjQ-like"/>
    <property type="match status" value="1"/>
</dbReference>
<dbReference type="HAMAP" id="MF_00338">
    <property type="entry name" value="UPF0145"/>
    <property type="match status" value="1"/>
</dbReference>
<dbReference type="EMBL" id="CVLB01000001">
    <property type="protein sequence ID" value="CRF32020.1"/>
    <property type="molecule type" value="Genomic_DNA"/>
</dbReference>
<dbReference type="OrthoDB" id="9796448at2"/>
<organism evidence="3 4">
    <name type="scientific">Brachyspira suanatina</name>
    <dbReference type="NCBI Taxonomy" id="381802"/>
    <lineage>
        <taxon>Bacteria</taxon>
        <taxon>Pseudomonadati</taxon>
        <taxon>Spirochaetota</taxon>
        <taxon>Spirochaetia</taxon>
        <taxon>Brachyspirales</taxon>
        <taxon>Brachyspiraceae</taxon>
        <taxon>Brachyspira</taxon>
    </lineage>
</organism>
<dbReference type="Pfam" id="PF01906">
    <property type="entry name" value="YbjQ_1"/>
    <property type="match status" value="1"/>
</dbReference>
<accession>A0A0G4K575</accession>
<keyword evidence="4" id="KW-1185">Reference proteome</keyword>
<evidence type="ECO:0000256" key="1">
    <source>
        <dbReference type="ARBA" id="ARBA00010751"/>
    </source>
</evidence>
<dbReference type="Gene3D" id="3.30.110.70">
    <property type="entry name" value="Hypothetical protein apc22750. Chain B"/>
    <property type="match status" value="1"/>
</dbReference>
<evidence type="ECO:0000313" key="4">
    <source>
        <dbReference type="Proteomes" id="UP000043763"/>
    </source>
</evidence>
<dbReference type="InterPro" id="IPR002765">
    <property type="entry name" value="UPF0145_YbjQ-like"/>
</dbReference>
<dbReference type="PANTHER" id="PTHR34068:SF2">
    <property type="entry name" value="UPF0145 PROTEIN SCO3412"/>
    <property type="match status" value="1"/>
</dbReference>
<dbReference type="RefSeq" id="WP_048593653.1">
    <property type="nucleotide sequence ID" value="NZ_CVLB01000001.1"/>
</dbReference>
<dbReference type="InterPro" id="IPR035439">
    <property type="entry name" value="UPF0145_dom_sf"/>
</dbReference>
<gene>
    <name evidence="3" type="ORF">BRSU_0522</name>
</gene>
<dbReference type="Proteomes" id="UP000043763">
    <property type="component" value="Unassembled WGS sequence"/>
</dbReference>
<reference evidence="4" key="1">
    <citation type="submission" date="2015-04" db="EMBL/GenBank/DDBJ databases">
        <authorList>
            <person name="Mushtaq Mamoona"/>
        </authorList>
    </citation>
    <scope>NUCLEOTIDE SEQUENCE [LARGE SCALE GENOMIC DNA]</scope>
    <source>
        <strain evidence="4">AN4859/03</strain>
    </source>
</reference>
<dbReference type="PANTHER" id="PTHR34068">
    <property type="entry name" value="UPF0145 PROTEIN YBJQ"/>
    <property type="match status" value="1"/>
</dbReference>
<proteinExistence type="inferred from homology"/>
<evidence type="ECO:0000313" key="3">
    <source>
        <dbReference type="EMBL" id="CRF32020.1"/>
    </source>
</evidence>
<evidence type="ECO:0000256" key="2">
    <source>
        <dbReference type="HAMAP-Rule" id="MF_00338"/>
    </source>
</evidence>